<dbReference type="GO" id="GO:0005524">
    <property type="term" value="F:ATP binding"/>
    <property type="evidence" value="ECO:0007669"/>
    <property type="project" value="UniProtKB-KW"/>
</dbReference>
<dbReference type="Gene3D" id="1.10.10.350">
    <property type="match status" value="1"/>
</dbReference>
<dbReference type="Pfam" id="PF00749">
    <property type="entry name" value="tRNA-synt_1c"/>
    <property type="match status" value="1"/>
</dbReference>
<dbReference type="InterPro" id="IPR000924">
    <property type="entry name" value="Glu/Gln-tRNA-synth"/>
</dbReference>
<dbReference type="PRINTS" id="PR00987">
    <property type="entry name" value="TRNASYNTHGLU"/>
</dbReference>
<dbReference type="Gene3D" id="3.40.50.620">
    <property type="entry name" value="HUPs"/>
    <property type="match status" value="1"/>
</dbReference>
<evidence type="ECO:0000256" key="3">
    <source>
        <dbReference type="ARBA" id="ARBA00012835"/>
    </source>
</evidence>
<dbReference type="GO" id="GO:0005739">
    <property type="term" value="C:mitochondrion"/>
    <property type="evidence" value="ECO:0007669"/>
    <property type="project" value="UniProtKB-SubCell"/>
</dbReference>
<keyword evidence="6 17" id="KW-0067">ATP-binding</keyword>
<evidence type="ECO:0000256" key="17">
    <source>
        <dbReference type="RuleBase" id="RU363037"/>
    </source>
</evidence>
<keyword evidence="21" id="KW-1185">Reference proteome</keyword>
<dbReference type="InterPro" id="IPR001412">
    <property type="entry name" value="aa-tRNA-synth_I_CS"/>
</dbReference>
<evidence type="ECO:0000256" key="13">
    <source>
        <dbReference type="ARBA" id="ARBA00044313"/>
    </source>
</evidence>
<comment type="caution">
    <text evidence="20">The sequence shown here is derived from an EMBL/GenBank/DDBJ whole genome shotgun (WGS) entry which is preliminary data.</text>
</comment>
<dbReference type="AlphaFoldDB" id="A0A1W0X205"/>
<evidence type="ECO:0000256" key="7">
    <source>
        <dbReference type="ARBA" id="ARBA00022917"/>
    </source>
</evidence>
<evidence type="ECO:0000259" key="18">
    <source>
        <dbReference type="Pfam" id="PF00749"/>
    </source>
</evidence>
<dbReference type="InterPro" id="IPR049940">
    <property type="entry name" value="GluQ/Sye"/>
</dbReference>
<dbReference type="EMBL" id="MTYJ01000022">
    <property type="protein sequence ID" value="OQV21527.1"/>
    <property type="molecule type" value="Genomic_DNA"/>
</dbReference>
<dbReference type="SUPFAM" id="SSF52374">
    <property type="entry name" value="Nucleotidylyl transferase"/>
    <property type="match status" value="1"/>
</dbReference>
<evidence type="ECO:0000256" key="6">
    <source>
        <dbReference type="ARBA" id="ARBA00022840"/>
    </source>
</evidence>
<dbReference type="EC" id="6.1.1.17" evidence="3"/>
<reference evidence="21" key="1">
    <citation type="submission" date="2017-01" db="EMBL/GenBank/DDBJ databases">
        <title>Comparative genomics of anhydrobiosis in the tardigrade Hypsibius dujardini.</title>
        <authorList>
            <person name="Yoshida Y."/>
            <person name="Koutsovoulos G."/>
            <person name="Laetsch D."/>
            <person name="Stevens L."/>
            <person name="Kumar S."/>
            <person name="Horikawa D."/>
            <person name="Ishino K."/>
            <person name="Komine S."/>
            <person name="Tomita M."/>
            <person name="Blaxter M."/>
            <person name="Arakawa K."/>
        </authorList>
    </citation>
    <scope>NUCLEOTIDE SEQUENCE [LARGE SCALE GENOMIC DNA]</scope>
    <source>
        <strain evidence="21">Z151</strain>
    </source>
</reference>
<comment type="catalytic activity">
    <reaction evidence="16">
        <text>tRNA(Gln) + L-glutamate + ATP = L-glutamyl-tRNA(Gln) + AMP + diphosphate</text>
        <dbReference type="Rhea" id="RHEA:64612"/>
        <dbReference type="Rhea" id="RHEA-COMP:9662"/>
        <dbReference type="Rhea" id="RHEA-COMP:9684"/>
        <dbReference type="ChEBI" id="CHEBI:29985"/>
        <dbReference type="ChEBI" id="CHEBI:30616"/>
        <dbReference type="ChEBI" id="CHEBI:33019"/>
        <dbReference type="ChEBI" id="CHEBI:78442"/>
        <dbReference type="ChEBI" id="CHEBI:78520"/>
        <dbReference type="ChEBI" id="CHEBI:456215"/>
    </reaction>
    <physiologicalReaction direction="left-to-right" evidence="16">
        <dbReference type="Rhea" id="RHEA:64613"/>
    </physiologicalReaction>
</comment>
<dbReference type="OrthoDB" id="428822at2759"/>
<evidence type="ECO:0000256" key="16">
    <source>
        <dbReference type="ARBA" id="ARBA00047689"/>
    </source>
</evidence>
<keyword evidence="4 17" id="KW-0436">Ligase</keyword>
<evidence type="ECO:0000256" key="10">
    <source>
        <dbReference type="ARBA" id="ARBA00044054"/>
    </source>
</evidence>
<proteinExistence type="inferred from homology"/>
<dbReference type="InterPro" id="IPR014729">
    <property type="entry name" value="Rossmann-like_a/b/a_fold"/>
</dbReference>
<dbReference type="HAMAP" id="MF_00022">
    <property type="entry name" value="Glu_tRNA_synth_type1"/>
    <property type="match status" value="1"/>
</dbReference>
<dbReference type="SUPFAM" id="SSF48163">
    <property type="entry name" value="An anticodon-binding domain of class I aminoacyl-tRNA synthetases"/>
    <property type="match status" value="1"/>
</dbReference>
<dbReference type="GO" id="GO:0050561">
    <property type="term" value="F:glutamate-tRNA(Gln) ligase activity"/>
    <property type="evidence" value="ECO:0007669"/>
    <property type="project" value="UniProtKB-EC"/>
</dbReference>
<feature type="domain" description="Glutamyl/glutaminyl-tRNA synthetase class Ib catalytic" evidence="18">
    <location>
        <begin position="39"/>
        <end position="341"/>
    </location>
</feature>
<dbReference type="Pfam" id="PF19269">
    <property type="entry name" value="Anticodon_2"/>
    <property type="match status" value="1"/>
</dbReference>
<evidence type="ECO:0000259" key="19">
    <source>
        <dbReference type="Pfam" id="PF19269"/>
    </source>
</evidence>
<dbReference type="PANTHER" id="PTHR43311:SF2">
    <property type="entry name" value="GLUTAMATE--TRNA LIGASE, MITOCHONDRIAL-RELATED"/>
    <property type="match status" value="1"/>
</dbReference>
<comment type="subcellular location">
    <subcellularLocation>
        <location evidence="1">Mitochondrion</location>
    </subcellularLocation>
</comment>
<evidence type="ECO:0000313" key="21">
    <source>
        <dbReference type="Proteomes" id="UP000192578"/>
    </source>
</evidence>
<keyword evidence="5 17" id="KW-0547">Nucleotide-binding</keyword>
<evidence type="ECO:0000256" key="15">
    <source>
        <dbReference type="ARBA" id="ARBA00047479"/>
    </source>
</evidence>
<dbReference type="InterPro" id="IPR004527">
    <property type="entry name" value="Glu-tRNA-ligase_bac/mito"/>
</dbReference>
<dbReference type="InterPro" id="IPR020058">
    <property type="entry name" value="Glu/Gln-tRNA-synth_Ib_cat-dom"/>
</dbReference>
<dbReference type="InterPro" id="IPR045462">
    <property type="entry name" value="aa-tRNA-synth_I_cd-bd"/>
</dbReference>
<dbReference type="NCBIfam" id="TIGR00464">
    <property type="entry name" value="gltX_bact"/>
    <property type="match status" value="1"/>
</dbReference>
<comment type="catalytic activity">
    <reaction evidence="14">
        <text>tRNA(Glu) + L-glutamate + ATP = L-glutamyl-tRNA(Glu) + AMP + diphosphate</text>
        <dbReference type="Rhea" id="RHEA:23540"/>
        <dbReference type="Rhea" id="RHEA-COMP:9663"/>
        <dbReference type="Rhea" id="RHEA-COMP:9680"/>
        <dbReference type="ChEBI" id="CHEBI:29985"/>
        <dbReference type="ChEBI" id="CHEBI:30616"/>
        <dbReference type="ChEBI" id="CHEBI:33019"/>
        <dbReference type="ChEBI" id="CHEBI:78442"/>
        <dbReference type="ChEBI" id="CHEBI:78520"/>
        <dbReference type="ChEBI" id="CHEBI:456215"/>
        <dbReference type="EC" id="6.1.1.17"/>
    </reaction>
    <physiologicalReaction direction="left-to-right" evidence="14">
        <dbReference type="Rhea" id="RHEA:23541"/>
    </physiologicalReaction>
</comment>
<accession>A0A1W0X205</accession>
<dbReference type="GO" id="GO:0008270">
    <property type="term" value="F:zinc ion binding"/>
    <property type="evidence" value="ECO:0007669"/>
    <property type="project" value="InterPro"/>
</dbReference>
<dbReference type="PANTHER" id="PTHR43311">
    <property type="entry name" value="GLUTAMATE--TRNA LIGASE"/>
    <property type="match status" value="1"/>
</dbReference>
<dbReference type="GO" id="GO:0000049">
    <property type="term" value="F:tRNA binding"/>
    <property type="evidence" value="ECO:0007669"/>
    <property type="project" value="InterPro"/>
</dbReference>
<evidence type="ECO:0000256" key="2">
    <source>
        <dbReference type="ARBA" id="ARBA00007894"/>
    </source>
</evidence>
<dbReference type="InterPro" id="IPR008925">
    <property type="entry name" value="aa_tRNA-synth_I_cd-bd_sf"/>
</dbReference>
<dbReference type="InterPro" id="IPR033910">
    <property type="entry name" value="GluRS_core"/>
</dbReference>
<comment type="similarity">
    <text evidence="2">Belongs to the class-I aminoacyl-tRNA synthetase family. Glutamate--tRNA ligase type 1 subfamily.</text>
</comment>
<evidence type="ECO:0000256" key="8">
    <source>
        <dbReference type="ARBA" id="ARBA00023146"/>
    </source>
</evidence>
<dbReference type="PROSITE" id="PS00178">
    <property type="entry name" value="AA_TRNA_LIGASE_I"/>
    <property type="match status" value="1"/>
</dbReference>
<dbReference type="Proteomes" id="UP000192578">
    <property type="component" value="Unassembled WGS sequence"/>
</dbReference>
<dbReference type="GO" id="GO:0006424">
    <property type="term" value="P:glutamyl-tRNA aminoacylation"/>
    <property type="evidence" value="ECO:0007669"/>
    <property type="project" value="InterPro"/>
</dbReference>
<evidence type="ECO:0000256" key="1">
    <source>
        <dbReference type="ARBA" id="ARBA00004173"/>
    </source>
</evidence>
<feature type="domain" description="Aminoacyl-tRNA synthetase class I anticodon-binding" evidence="19">
    <location>
        <begin position="407"/>
        <end position="518"/>
    </location>
</feature>
<organism evidence="20 21">
    <name type="scientific">Hypsibius exemplaris</name>
    <name type="common">Freshwater tardigrade</name>
    <dbReference type="NCBI Taxonomy" id="2072580"/>
    <lineage>
        <taxon>Eukaryota</taxon>
        <taxon>Metazoa</taxon>
        <taxon>Ecdysozoa</taxon>
        <taxon>Tardigrada</taxon>
        <taxon>Eutardigrada</taxon>
        <taxon>Parachela</taxon>
        <taxon>Hypsibioidea</taxon>
        <taxon>Hypsibiidae</taxon>
        <taxon>Hypsibius</taxon>
    </lineage>
</organism>
<dbReference type="CDD" id="cd00808">
    <property type="entry name" value="GluRS_core"/>
    <property type="match status" value="1"/>
</dbReference>
<dbReference type="EC" id="6.1.1.24" evidence="10"/>
<keyword evidence="8 17" id="KW-0030">Aminoacyl-tRNA synthetase</keyword>
<evidence type="ECO:0000313" key="20">
    <source>
        <dbReference type="EMBL" id="OQV21527.1"/>
    </source>
</evidence>
<evidence type="ECO:0000256" key="12">
    <source>
        <dbReference type="ARBA" id="ARBA00044251"/>
    </source>
</evidence>
<gene>
    <name evidence="20" type="ORF">BV898_04429</name>
</gene>
<protein>
    <recommendedName>
        <fullName evidence="11">Nondiscriminating glutamyl-tRNA synthetase EARS2, mitochondrial</fullName>
        <ecNumber evidence="3">6.1.1.17</ecNumber>
        <ecNumber evidence="10">6.1.1.24</ecNumber>
    </recommendedName>
    <alternativeName>
        <fullName evidence="13">Glutamate--tRNA(Gln) ligase EARS2, mitochondrial</fullName>
    </alternativeName>
    <alternativeName>
        <fullName evidence="9">Glutamyl-tRNA synthetase</fullName>
    </alternativeName>
    <alternativeName>
        <fullName evidence="12">Mitochondrial glutamyl-tRNA synthetase</fullName>
    </alternativeName>
</protein>
<dbReference type="GO" id="GO:0004818">
    <property type="term" value="F:glutamate-tRNA ligase activity"/>
    <property type="evidence" value="ECO:0007669"/>
    <property type="project" value="UniProtKB-EC"/>
</dbReference>
<evidence type="ECO:0000256" key="14">
    <source>
        <dbReference type="ARBA" id="ARBA00047366"/>
    </source>
</evidence>
<comment type="catalytic activity">
    <reaction evidence="15">
        <text>tRNA(Glx) + L-glutamate + ATP = L-glutamyl-tRNA(Glx) + AMP + diphosphate</text>
        <dbReference type="Rhea" id="RHEA:18397"/>
        <dbReference type="Rhea" id="RHEA-COMP:9713"/>
        <dbReference type="Rhea" id="RHEA-COMP:9716"/>
        <dbReference type="ChEBI" id="CHEBI:29985"/>
        <dbReference type="ChEBI" id="CHEBI:30616"/>
        <dbReference type="ChEBI" id="CHEBI:33019"/>
        <dbReference type="ChEBI" id="CHEBI:78442"/>
        <dbReference type="ChEBI" id="CHEBI:78520"/>
        <dbReference type="ChEBI" id="CHEBI:456215"/>
        <dbReference type="EC" id="6.1.1.24"/>
    </reaction>
    <physiologicalReaction direction="left-to-right" evidence="15">
        <dbReference type="Rhea" id="RHEA:18398"/>
    </physiologicalReaction>
</comment>
<evidence type="ECO:0000256" key="11">
    <source>
        <dbReference type="ARBA" id="ARBA00044142"/>
    </source>
</evidence>
<keyword evidence="7 17" id="KW-0648">Protein biosynthesis</keyword>
<sequence>MEVRIFLSQAARSAPPLLAPSFALVTATKRHQSTQQQPRLRFAPSPTGLLHLGGLRTALYNYLMCRKTGGTFVLRIEDTDRARLVPGAVENIQDSLEWMGLKPDEGPRYGGPFAPYTQSERLDLYKEKAEQLIETGAAYRCYCSPLRLELMRKEAVKRGEQSRYDNRCRSLSSAEQTAKHTAKEPFVIRLKMDPHVYELQDEVYGPTSLRVDQEGDPVLIKSDGFPTYHLANVVDDHEMRITHVLRGIEWQMSTPKHLRLYEALGWKPPLFAHLPLLMNADGSKLSKRKGAQEIMEYKKLGYYPDALVNFLTLAGGGFHRNEPISNRLYRLDEMADNFDLALVNRNSCQLNFPKLEEYNRQAVRLRLNSPPEKAKFLAEVQRVVKEKYGTDVTAAVVRHVVEWAAESRLTNINDLFAADLEFVWVSKPRDEKAGEPFTTETKNLLLRVADSMAGIPDGLFDRSHVQEHLQTVVTEAATDLKKLMHAIRLAVCGVTKGPSVGEMAEILGQREFVRRLRTVGMTPDVNQSIN</sequence>
<evidence type="ECO:0000256" key="9">
    <source>
        <dbReference type="ARBA" id="ARBA00030865"/>
    </source>
</evidence>
<evidence type="ECO:0000256" key="4">
    <source>
        <dbReference type="ARBA" id="ARBA00022598"/>
    </source>
</evidence>
<dbReference type="InterPro" id="IPR020751">
    <property type="entry name" value="aa-tRNA-synth_I_codon-bd_sub2"/>
</dbReference>
<name>A0A1W0X205_HYPEX</name>
<dbReference type="FunFam" id="3.40.50.620:FF:000045">
    <property type="entry name" value="Glutamate--tRNA ligase, mitochondrial"/>
    <property type="match status" value="1"/>
</dbReference>
<evidence type="ECO:0000256" key="5">
    <source>
        <dbReference type="ARBA" id="ARBA00022741"/>
    </source>
</evidence>